<comment type="caution">
    <text evidence="1">The sequence shown here is derived from an EMBL/GenBank/DDBJ whole genome shotgun (WGS) entry which is preliminary data.</text>
</comment>
<name>A0A0F9JA94_9ZZZZ</name>
<dbReference type="AlphaFoldDB" id="A0A0F9JA94"/>
<proteinExistence type="predicted"/>
<dbReference type="EMBL" id="LAZR01011933">
    <property type="protein sequence ID" value="KKM52635.1"/>
    <property type="molecule type" value="Genomic_DNA"/>
</dbReference>
<organism evidence="1">
    <name type="scientific">marine sediment metagenome</name>
    <dbReference type="NCBI Taxonomy" id="412755"/>
    <lineage>
        <taxon>unclassified sequences</taxon>
        <taxon>metagenomes</taxon>
        <taxon>ecological metagenomes</taxon>
    </lineage>
</organism>
<protein>
    <recommendedName>
        <fullName evidence="2">Helix-turn-helix domain-containing protein</fullName>
    </recommendedName>
</protein>
<gene>
    <name evidence="1" type="ORF">LCGC14_1554730</name>
</gene>
<sequence length="64" mass="7419">MSNYYTVSQLSQKHPAFSIGSLRSIIFNRDKNGFNKVIRRIGRKILLSEEDFLEWIESAANAEE</sequence>
<evidence type="ECO:0000313" key="1">
    <source>
        <dbReference type="EMBL" id="KKM52635.1"/>
    </source>
</evidence>
<evidence type="ECO:0008006" key="2">
    <source>
        <dbReference type="Google" id="ProtNLM"/>
    </source>
</evidence>
<accession>A0A0F9JA94</accession>
<reference evidence="1" key="1">
    <citation type="journal article" date="2015" name="Nature">
        <title>Complex archaea that bridge the gap between prokaryotes and eukaryotes.</title>
        <authorList>
            <person name="Spang A."/>
            <person name="Saw J.H."/>
            <person name="Jorgensen S.L."/>
            <person name="Zaremba-Niedzwiedzka K."/>
            <person name="Martijn J."/>
            <person name="Lind A.E."/>
            <person name="van Eijk R."/>
            <person name="Schleper C."/>
            <person name="Guy L."/>
            <person name="Ettema T.J."/>
        </authorList>
    </citation>
    <scope>NUCLEOTIDE SEQUENCE</scope>
</reference>